<organism evidence="2 3">
    <name type="scientific">Phytohabitans houttuyneae</name>
    <dbReference type="NCBI Taxonomy" id="1076126"/>
    <lineage>
        <taxon>Bacteria</taxon>
        <taxon>Bacillati</taxon>
        <taxon>Actinomycetota</taxon>
        <taxon>Actinomycetes</taxon>
        <taxon>Micromonosporales</taxon>
        <taxon>Micromonosporaceae</taxon>
    </lineage>
</organism>
<accession>A0A6V8KFF7</accession>
<reference evidence="2 3" key="2">
    <citation type="submission" date="2020-03" db="EMBL/GenBank/DDBJ databases">
        <authorList>
            <person name="Ichikawa N."/>
            <person name="Kimura A."/>
            <person name="Kitahashi Y."/>
            <person name="Uohara A."/>
        </authorList>
    </citation>
    <scope>NUCLEOTIDE SEQUENCE [LARGE SCALE GENOMIC DNA]</scope>
    <source>
        <strain evidence="2 3">NBRC 108639</strain>
    </source>
</reference>
<feature type="region of interest" description="Disordered" evidence="1">
    <location>
        <begin position="1"/>
        <end position="89"/>
    </location>
</feature>
<comment type="caution">
    <text evidence="2">The sequence shown here is derived from an EMBL/GenBank/DDBJ whole genome shotgun (WGS) entry which is preliminary data.</text>
</comment>
<dbReference type="EMBL" id="BLPF01000002">
    <property type="protein sequence ID" value="GFJ81088.1"/>
    <property type="molecule type" value="Genomic_DNA"/>
</dbReference>
<protein>
    <submittedName>
        <fullName evidence="2">Uncharacterized protein</fullName>
    </submittedName>
</protein>
<feature type="compositionally biased region" description="Basic and acidic residues" evidence="1">
    <location>
        <begin position="1"/>
        <end position="13"/>
    </location>
</feature>
<evidence type="ECO:0000313" key="2">
    <source>
        <dbReference type="EMBL" id="GFJ81088.1"/>
    </source>
</evidence>
<evidence type="ECO:0000313" key="3">
    <source>
        <dbReference type="Proteomes" id="UP000482800"/>
    </source>
</evidence>
<feature type="compositionally biased region" description="Polar residues" evidence="1">
    <location>
        <begin position="79"/>
        <end position="89"/>
    </location>
</feature>
<dbReference type="Proteomes" id="UP000482800">
    <property type="component" value="Unassembled WGS sequence"/>
</dbReference>
<dbReference type="AlphaFoldDB" id="A0A6V8KFF7"/>
<feature type="compositionally biased region" description="Low complexity" evidence="1">
    <location>
        <begin position="44"/>
        <end position="56"/>
    </location>
</feature>
<feature type="compositionally biased region" description="Basic and acidic residues" evidence="1">
    <location>
        <begin position="59"/>
        <end position="68"/>
    </location>
</feature>
<proteinExistence type="predicted"/>
<feature type="compositionally biased region" description="Low complexity" evidence="1">
    <location>
        <begin position="14"/>
        <end position="27"/>
    </location>
</feature>
<keyword evidence="3" id="KW-1185">Reference proteome</keyword>
<evidence type="ECO:0000256" key="1">
    <source>
        <dbReference type="SAM" id="MobiDB-lite"/>
    </source>
</evidence>
<sequence>MVDDGQHERRVDPGQDGLQLAALGADAAGRDGIELGGDQQQPQARAVGVRRTGAAAMGEPERGCDKRTPGISGSDMTRVVTSLRSASAE</sequence>
<dbReference type="RefSeq" id="WP_173059782.1">
    <property type="nucleotide sequence ID" value="NZ_BLPF01000002.1"/>
</dbReference>
<reference evidence="2 3" key="1">
    <citation type="submission" date="2020-03" db="EMBL/GenBank/DDBJ databases">
        <title>Whole genome shotgun sequence of Phytohabitans houttuyneae NBRC 108639.</title>
        <authorList>
            <person name="Komaki H."/>
            <person name="Tamura T."/>
        </authorList>
    </citation>
    <scope>NUCLEOTIDE SEQUENCE [LARGE SCALE GENOMIC DNA]</scope>
    <source>
        <strain evidence="2 3">NBRC 108639</strain>
    </source>
</reference>
<gene>
    <name evidence="2" type="ORF">Phou_052680</name>
</gene>
<name>A0A6V8KFF7_9ACTN</name>